<protein>
    <submittedName>
        <fullName evidence="1">Uncharacterized protein</fullName>
    </submittedName>
</protein>
<dbReference type="Proteomes" id="UP001499979">
    <property type="component" value="Unassembled WGS sequence"/>
</dbReference>
<gene>
    <name evidence="1" type="ORF">GCM10009606_17600</name>
</gene>
<reference evidence="1 2" key="1">
    <citation type="journal article" date="2019" name="Int. J. Syst. Evol. Microbiol.">
        <title>The Global Catalogue of Microorganisms (GCM) 10K type strain sequencing project: providing services to taxonomists for standard genome sequencing and annotation.</title>
        <authorList>
            <consortium name="The Broad Institute Genomics Platform"/>
            <consortium name="The Broad Institute Genome Sequencing Center for Infectious Disease"/>
            <person name="Wu L."/>
            <person name="Ma J."/>
        </authorList>
    </citation>
    <scope>NUCLEOTIDE SEQUENCE [LARGE SCALE GENOMIC DNA]</scope>
    <source>
        <strain evidence="1 2">JCM 11813</strain>
    </source>
</reference>
<dbReference type="EMBL" id="BAAAJE010000006">
    <property type="protein sequence ID" value="GAA1138266.1"/>
    <property type="molecule type" value="Genomic_DNA"/>
</dbReference>
<proteinExistence type="predicted"/>
<accession>A0ABN1UDD6</accession>
<sequence>MPANGTPVRRRVTKEIPVNVTPYDRAQIVERAKASKTNTPRYCQLWTRGICGSPSAGDRDRDGDADAIDGWLSEPAKYRHTDRNPPAGVPVAYGGSANGHRAISLGGGMIRSTDAGGAGKVATVPLDWPERTWGLTYLGWSDTCDGWLIPTPPPPPPPKPEPLSREQKVKVVRRQARRADAAGHPGWAARLLRWAEQIGRRK</sequence>
<name>A0ABN1UDD6_9ACTN</name>
<keyword evidence="2" id="KW-1185">Reference proteome</keyword>
<evidence type="ECO:0000313" key="1">
    <source>
        <dbReference type="EMBL" id="GAA1138266.1"/>
    </source>
</evidence>
<comment type="caution">
    <text evidence="1">The sequence shown here is derived from an EMBL/GenBank/DDBJ whole genome shotgun (WGS) entry which is preliminary data.</text>
</comment>
<evidence type="ECO:0000313" key="2">
    <source>
        <dbReference type="Proteomes" id="UP001499979"/>
    </source>
</evidence>
<organism evidence="1 2">
    <name type="scientific">Nocardioides aquiterrae</name>
    <dbReference type="NCBI Taxonomy" id="203799"/>
    <lineage>
        <taxon>Bacteria</taxon>
        <taxon>Bacillati</taxon>
        <taxon>Actinomycetota</taxon>
        <taxon>Actinomycetes</taxon>
        <taxon>Propionibacteriales</taxon>
        <taxon>Nocardioidaceae</taxon>
        <taxon>Nocardioides</taxon>
    </lineage>
</organism>